<dbReference type="GeneID" id="94423699"/>
<evidence type="ECO:0000313" key="2">
    <source>
        <dbReference type="EMBL" id="PHJ25903.1"/>
    </source>
</evidence>
<reference evidence="2 3" key="1">
    <citation type="journal article" date="2017" name="Int. J. Parasitol.">
        <title>The genome of the protozoan parasite Cystoisospora suis and a reverse vaccinology approach to identify vaccine candidates.</title>
        <authorList>
            <person name="Palmieri N."/>
            <person name="Shrestha A."/>
            <person name="Ruttkowski B."/>
            <person name="Beck T."/>
            <person name="Vogl C."/>
            <person name="Tomley F."/>
            <person name="Blake D.P."/>
            <person name="Joachim A."/>
        </authorList>
    </citation>
    <scope>NUCLEOTIDE SEQUENCE [LARGE SCALE GENOMIC DNA]</scope>
    <source>
        <strain evidence="2 3">Wien I</strain>
    </source>
</reference>
<organism evidence="2 3">
    <name type="scientific">Cystoisospora suis</name>
    <dbReference type="NCBI Taxonomy" id="483139"/>
    <lineage>
        <taxon>Eukaryota</taxon>
        <taxon>Sar</taxon>
        <taxon>Alveolata</taxon>
        <taxon>Apicomplexa</taxon>
        <taxon>Conoidasida</taxon>
        <taxon>Coccidia</taxon>
        <taxon>Eucoccidiorida</taxon>
        <taxon>Eimeriorina</taxon>
        <taxon>Sarcocystidae</taxon>
        <taxon>Cystoisospora</taxon>
    </lineage>
</organism>
<sequence length="148" mass="15753">MDTLSLNVQPVVAAEESDIALAELGARLLSAFHAFQHCEPEESWHRRLELQEAQRAFFEYSPDNVRDTASVLSPSPSSVHAKPGRSPIPATCSAGGIDACGSRVCTAAKRRGVSSSTRTSTTASSRSGTKSERDIPAAARRSRTQSGP</sequence>
<proteinExistence type="predicted"/>
<comment type="caution">
    <text evidence="2">The sequence shown here is derived from an EMBL/GenBank/DDBJ whole genome shotgun (WGS) entry which is preliminary data.</text>
</comment>
<feature type="compositionally biased region" description="Low complexity" evidence="1">
    <location>
        <begin position="113"/>
        <end position="128"/>
    </location>
</feature>
<dbReference type="VEuPathDB" id="ToxoDB:CSUI_000254"/>
<name>A0A2C6LHS0_9APIC</name>
<feature type="region of interest" description="Disordered" evidence="1">
    <location>
        <begin position="68"/>
        <end position="93"/>
    </location>
</feature>
<gene>
    <name evidence="2" type="ORF">CSUI_000254</name>
</gene>
<feature type="region of interest" description="Disordered" evidence="1">
    <location>
        <begin position="108"/>
        <end position="148"/>
    </location>
</feature>
<keyword evidence="3" id="KW-1185">Reference proteome</keyword>
<dbReference type="AlphaFoldDB" id="A0A2C6LHS0"/>
<dbReference type="Proteomes" id="UP000221165">
    <property type="component" value="Unassembled WGS sequence"/>
</dbReference>
<dbReference type="RefSeq" id="XP_067927549.1">
    <property type="nucleotide sequence ID" value="XM_068060488.1"/>
</dbReference>
<feature type="non-terminal residue" evidence="2">
    <location>
        <position position="148"/>
    </location>
</feature>
<evidence type="ECO:0000256" key="1">
    <source>
        <dbReference type="SAM" id="MobiDB-lite"/>
    </source>
</evidence>
<dbReference type="EMBL" id="MIGC01000111">
    <property type="protein sequence ID" value="PHJ25903.1"/>
    <property type="molecule type" value="Genomic_DNA"/>
</dbReference>
<accession>A0A2C6LHS0</accession>
<evidence type="ECO:0000313" key="3">
    <source>
        <dbReference type="Proteomes" id="UP000221165"/>
    </source>
</evidence>
<protein>
    <submittedName>
        <fullName evidence="2">Uncharacterized protein</fullName>
    </submittedName>
</protein>